<feature type="region of interest" description="Disordered" evidence="1">
    <location>
        <begin position="400"/>
        <end position="431"/>
    </location>
</feature>
<protein>
    <submittedName>
        <fullName evidence="4">Phosphodiester glycosidase family protein</fullName>
    </submittedName>
</protein>
<dbReference type="AlphaFoldDB" id="A0A5P2XF78"/>
<accession>A0A5P2XF78</accession>
<feature type="transmembrane region" description="Helical" evidence="2">
    <location>
        <begin position="33"/>
        <end position="56"/>
    </location>
</feature>
<keyword evidence="4" id="KW-0326">Glycosidase</keyword>
<dbReference type="PANTHER" id="PTHR40446:SF2">
    <property type="entry name" value="N-ACETYLGLUCOSAMINE-1-PHOSPHODIESTER ALPHA-N-ACETYLGLUCOSAMINIDASE"/>
    <property type="match status" value="1"/>
</dbReference>
<gene>
    <name evidence="4" type="ORF">CP982_36535</name>
</gene>
<reference evidence="4 5" key="1">
    <citation type="submission" date="2017-09" db="EMBL/GenBank/DDBJ databases">
        <authorList>
            <person name="Lee N."/>
            <person name="Cho B.-K."/>
        </authorList>
    </citation>
    <scope>NUCLEOTIDE SEQUENCE [LARGE SCALE GENOMIC DNA]</scope>
    <source>
        <strain evidence="4 5">ATCC 27465</strain>
    </source>
</reference>
<dbReference type="Proteomes" id="UP000326505">
    <property type="component" value="Chromosome"/>
</dbReference>
<evidence type="ECO:0000313" key="4">
    <source>
        <dbReference type="EMBL" id="QEV63533.1"/>
    </source>
</evidence>
<evidence type="ECO:0000313" key="5">
    <source>
        <dbReference type="Proteomes" id="UP000326505"/>
    </source>
</evidence>
<feature type="region of interest" description="Disordered" evidence="1">
    <location>
        <begin position="1"/>
        <end position="27"/>
    </location>
</feature>
<dbReference type="PANTHER" id="PTHR40446">
    <property type="entry name" value="N-ACETYLGLUCOSAMINE-1-PHOSPHODIESTER ALPHA-N-ACETYLGLUCOSAMINIDASE"/>
    <property type="match status" value="1"/>
</dbReference>
<dbReference type="GO" id="GO:0016798">
    <property type="term" value="F:hydrolase activity, acting on glycosyl bonds"/>
    <property type="evidence" value="ECO:0007669"/>
    <property type="project" value="UniProtKB-KW"/>
</dbReference>
<sequence length="439" mass="44749">MVNSPDCWDSWTAQPTRGGSVTRRGQGSGRFRAVRGALAALTALGTLAGAALLGAAPASGVPGAAPAATEIAPGVEYRDYDIPTPRGTAHAHVLDVDLRHPRVRVGLLYPGAVGARQTVSAMADQEGAVGAVNGDFFNITETQHPGVEATGAPVGPAIADGDTLKAAVPNGQRFGPALPPGTTTEDVIGVGADRRARLDRMTLDGSVRTREARLPLGGLNQYALPVGSVGAFTSDWGVTSRVRATCGTDTDRGAPCSTDTYEVTVRHGRVATVADAPGRGAIAPGTTVLVGREAGAQQLRKLAVGDPVHVRHRLVPSVSSVPYRFVLGGYPLLRAGAPLPGLDDRTAAVRTAAGIDEGGRRLILLALDGAPEYRGGLTIAEVAASLRQLGADDGFSLDGGGSSTLAAREPGAPGVSVRNHPSGGAERPVPNGIGVFSRL</sequence>
<name>A0A5P2XF78_STRST</name>
<dbReference type="KEGG" id="sspb:CP982_36535"/>
<evidence type="ECO:0000259" key="3">
    <source>
        <dbReference type="Pfam" id="PF09992"/>
    </source>
</evidence>
<dbReference type="Pfam" id="PF09992">
    <property type="entry name" value="NAGPA"/>
    <property type="match status" value="1"/>
</dbReference>
<organism evidence="4 5">
    <name type="scientific">Streptomyces spectabilis</name>
    <dbReference type="NCBI Taxonomy" id="68270"/>
    <lineage>
        <taxon>Bacteria</taxon>
        <taxon>Bacillati</taxon>
        <taxon>Actinomycetota</taxon>
        <taxon>Actinomycetes</taxon>
        <taxon>Kitasatosporales</taxon>
        <taxon>Streptomycetaceae</taxon>
        <taxon>Streptomyces</taxon>
    </lineage>
</organism>
<keyword evidence="2" id="KW-1133">Transmembrane helix</keyword>
<evidence type="ECO:0000256" key="1">
    <source>
        <dbReference type="SAM" id="MobiDB-lite"/>
    </source>
</evidence>
<keyword evidence="4" id="KW-0378">Hydrolase</keyword>
<proteinExistence type="predicted"/>
<dbReference type="EMBL" id="CP023690">
    <property type="protein sequence ID" value="QEV63533.1"/>
    <property type="molecule type" value="Genomic_DNA"/>
</dbReference>
<dbReference type="InterPro" id="IPR018711">
    <property type="entry name" value="NAGPA"/>
</dbReference>
<feature type="domain" description="Phosphodiester glycosidase" evidence="3">
    <location>
        <begin position="261"/>
        <end position="436"/>
    </location>
</feature>
<keyword evidence="2" id="KW-0812">Transmembrane</keyword>
<dbReference type="OrthoDB" id="9809781at2"/>
<feature type="compositionally biased region" description="Polar residues" evidence="1">
    <location>
        <begin position="11"/>
        <end position="25"/>
    </location>
</feature>
<keyword evidence="2" id="KW-0472">Membrane</keyword>
<evidence type="ECO:0000256" key="2">
    <source>
        <dbReference type="SAM" id="Phobius"/>
    </source>
</evidence>